<dbReference type="EMBL" id="JAAQPH010000032">
    <property type="protein sequence ID" value="NIA72066.1"/>
    <property type="molecule type" value="Genomic_DNA"/>
</dbReference>
<dbReference type="SUPFAM" id="SSF55729">
    <property type="entry name" value="Acyl-CoA N-acyltransferases (Nat)"/>
    <property type="match status" value="1"/>
</dbReference>
<evidence type="ECO:0000256" key="2">
    <source>
        <dbReference type="ARBA" id="ARBA00023315"/>
    </source>
</evidence>
<organism evidence="4 5">
    <name type="scientific">Pelagibius litoralis</name>
    <dbReference type="NCBI Taxonomy" id="374515"/>
    <lineage>
        <taxon>Bacteria</taxon>
        <taxon>Pseudomonadati</taxon>
        <taxon>Pseudomonadota</taxon>
        <taxon>Alphaproteobacteria</taxon>
        <taxon>Rhodospirillales</taxon>
        <taxon>Rhodovibrionaceae</taxon>
        <taxon>Pelagibius</taxon>
    </lineage>
</organism>
<evidence type="ECO:0000259" key="3">
    <source>
        <dbReference type="PROSITE" id="PS51186"/>
    </source>
</evidence>
<dbReference type="Proteomes" id="UP000761264">
    <property type="component" value="Unassembled WGS sequence"/>
</dbReference>
<accession>A0A967F389</accession>
<dbReference type="PANTHER" id="PTHR43877">
    <property type="entry name" value="AMINOALKYLPHOSPHONATE N-ACETYLTRANSFERASE-RELATED-RELATED"/>
    <property type="match status" value="1"/>
</dbReference>
<gene>
    <name evidence="4" type="ORF">HBA54_26080</name>
</gene>
<dbReference type="PROSITE" id="PS51186">
    <property type="entry name" value="GNAT"/>
    <property type="match status" value="1"/>
</dbReference>
<dbReference type="AlphaFoldDB" id="A0A967F389"/>
<keyword evidence="1" id="KW-0808">Transferase</keyword>
<dbReference type="GO" id="GO:0016747">
    <property type="term" value="F:acyltransferase activity, transferring groups other than amino-acyl groups"/>
    <property type="evidence" value="ECO:0007669"/>
    <property type="project" value="InterPro"/>
</dbReference>
<keyword evidence="2" id="KW-0012">Acyltransferase</keyword>
<comment type="caution">
    <text evidence="4">The sequence shown here is derived from an EMBL/GenBank/DDBJ whole genome shotgun (WGS) entry which is preliminary data.</text>
</comment>
<dbReference type="InterPro" id="IPR016181">
    <property type="entry name" value="Acyl_CoA_acyltransferase"/>
</dbReference>
<protein>
    <submittedName>
        <fullName evidence="4">GNAT family N-acetyltransferase</fullName>
    </submittedName>
</protein>
<proteinExistence type="predicted"/>
<evidence type="ECO:0000256" key="1">
    <source>
        <dbReference type="ARBA" id="ARBA00022679"/>
    </source>
</evidence>
<keyword evidence="5" id="KW-1185">Reference proteome</keyword>
<evidence type="ECO:0000313" key="5">
    <source>
        <dbReference type="Proteomes" id="UP000761264"/>
    </source>
</evidence>
<dbReference type="InterPro" id="IPR000182">
    <property type="entry name" value="GNAT_dom"/>
</dbReference>
<name>A0A967F389_9PROT</name>
<sequence length="165" mass="18184">MSKLNFEIRPFTETDLPILHEVREAAFVPVFRSFRAIVGEDIAQFTYAEAETDQGAHLDEMCQTGSRHHVYIATADSQVIGCCGYTIDPKRKVGQIGLNAVHPDYQGRNVGTALYEYVLAKMKEEGMSVATVGTGGDASHKPARRAYLKAGFETSIPSLLLCRML</sequence>
<reference evidence="4" key="1">
    <citation type="submission" date="2020-03" db="EMBL/GenBank/DDBJ databases">
        <title>Genome of Pelagibius litoralis DSM 21314T.</title>
        <authorList>
            <person name="Wang G."/>
        </authorList>
    </citation>
    <scope>NUCLEOTIDE SEQUENCE</scope>
    <source>
        <strain evidence="4">DSM 21314</strain>
    </source>
</reference>
<evidence type="ECO:0000313" key="4">
    <source>
        <dbReference type="EMBL" id="NIA72066.1"/>
    </source>
</evidence>
<dbReference type="InterPro" id="IPR050832">
    <property type="entry name" value="Bact_Acetyltransf"/>
</dbReference>
<dbReference type="Gene3D" id="3.40.630.30">
    <property type="match status" value="1"/>
</dbReference>
<dbReference type="RefSeq" id="WP_167230748.1">
    <property type="nucleotide sequence ID" value="NZ_JAAQPH010000032.1"/>
</dbReference>
<dbReference type="CDD" id="cd04301">
    <property type="entry name" value="NAT_SF"/>
    <property type="match status" value="1"/>
</dbReference>
<dbReference type="Pfam" id="PF00583">
    <property type="entry name" value="Acetyltransf_1"/>
    <property type="match status" value="1"/>
</dbReference>
<feature type="domain" description="N-acetyltransferase" evidence="3">
    <location>
        <begin position="6"/>
        <end position="165"/>
    </location>
</feature>